<gene>
    <name evidence="3" type="ORF">GCM10007884_23580</name>
    <name evidence="4" type="ORF">GGR33_004650</name>
</gene>
<feature type="compositionally biased region" description="Basic and acidic residues" evidence="2">
    <location>
        <begin position="105"/>
        <end position="115"/>
    </location>
</feature>
<dbReference type="AlphaFoldDB" id="A0A7W6F930"/>
<feature type="region of interest" description="Disordered" evidence="2">
    <location>
        <begin position="1"/>
        <end position="117"/>
    </location>
</feature>
<organism evidence="4 5">
    <name type="scientific">Methylobacterium brachythecii</name>
    <dbReference type="NCBI Taxonomy" id="1176177"/>
    <lineage>
        <taxon>Bacteria</taxon>
        <taxon>Pseudomonadati</taxon>
        <taxon>Pseudomonadota</taxon>
        <taxon>Alphaproteobacteria</taxon>
        <taxon>Hyphomicrobiales</taxon>
        <taxon>Methylobacteriaceae</taxon>
        <taxon>Methylobacterium</taxon>
    </lineage>
</organism>
<keyword evidence="6" id="KW-1185">Reference proteome</keyword>
<accession>A0A7W6F930</accession>
<evidence type="ECO:0000313" key="3">
    <source>
        <dbReference type="EMBL" id="GLS44370.1"/>
    </source>
</evidence>
<protein>
    <submittedName>
        <fullName evidence="4">Uncharacterized protein</fullName>
    </submittedName>
</protein>
<dbReference type="EMBL" id="JACIDN010000010">
    <property type="protein sequence ID" value="MBB3905122.1"/>
    <property type="molecule type" value="Genomic_DNA"/>
</dbReference>
<dbReference type="EMBL" id="BSPG01000011">
    <property type="protein sequence ID" value="GLS44370.1"/>
    <property type="molecule type" value="Genomic_DNA"/>
</dbReference>
<keyword evidence="1" id="KW-0175">Coiled coil</keyword>
<feature type="compositionally biased region" description="Basic and acidic residues" evidence="2">
    <location>
        <begin position="82"/>
        <end position="98"/>
    </location>
</feature>
<dbReference type="Proteomes" id="UP000517759">
    <property type="component" value="Unassembled WGS sequence"/>
</dbReference>
<evidence type="ECO:0000256" key="2">
    <source>
        <dbReference type="SAM" id="MobiDB-lite"/>
    </source>
</evidence>
<reference evidence="4 5" key="3">
    <citation type="submission" date="2020-08" db="EMBL/GenBank/DDBJ databases">
        <title>Genomic Encyclopedia of Type Strains, Phase IV (KMG-IV): sequencing the most valuable type-strain genomes for metagenomic binning, comparative biology and taxonomic classification.</title>
        <authorList>
            <person name="Goeker M."/>
        </authorList>
    </citation>
    <scope>NUCLEOTIDE SEQUENCE [LARGE SCALE GENOMIC DNA]</scope>
    <source>
        <strain evidence="4 5">DSM 24105</strain>
    </source>
</reference>
<feature type="region of interest" description="Disordered" evidence="2">
    <location>
        <begin position="247"/>
        <end position="277"/>
    </location>
</feature>
<evidence type="ECO:0000313" key="6">
    <source>
        <dbReference type="Proteomes" id="UP001156881"/>
    </source>
</evidence>
<name>A0A7W6F930_9HYPH</name>
<proteinExistence type="predicted"/>
<feature type="compositionally biased region" description="Low complexity" evidence="2">
    <location>
        <begin position="30"/>
        <end position="45"/>
    </location>
</feature>
<reference evidence="3" key="1">
    <citation type="journal article" date="2014" name="Int. J. Syst. Evol. Microbiol.">
        <title>Complete genome of a new Firmicutes species belonging to the dominant human colonic microbiota ('Ruminococcus bicirculans') reveals two chromosomes and a selective capacity to utilize plant glucans.</title>
        <authorList>
            <consortium name="NISC Comparative Sequencing Program"/>
            <person name="Wegmann U."/>
            <person name="Louis P."/>
            <person name="Goesmann A."/>
            <person name="Henrissat B."/>
            <person name="Duncan S.H."/>
            <person name="Flint H.J."/>
        </authorList>
    </citation>
    <scope>NUCLEOTIDE SEQUENCE</scope>
    <source>
        <strain evidence="3">NBRC 107710</strain>
    </source>
</reference>
<reference evidence="3" key="4">
    <citation type="submission" date="2023-01" db="EMBL/GenBank/DDBJ databases">
        <title>Draft genome sequence of Methylobacterium brachythecii strain NBRC 107710.</title>
        <authorList>
            <person name="Sun Q."/>
            <person name="Mori K."/>
        </authorList>
    </citation>
    <scope>NUCLEOTIDE SEQUENCE</scope>
    <source>
        <strain evidence="3">NBRC 107710</strain>
    </source>
</reference>
<evidence type="ECO:0000313" key="5">
    <source>
        <dbReference type="Proteomes" id="UP000517759"/>
    </source>
</evidence>
<comment type="caution">
    <text evidence="4">The sequence shown here is derived from an EMBL/GenBank/DDBJ whole genome shotgun (WGS) entry which is preliminary data.</text>
</comment>
<dbReference type="RefSeq" id="WP_183511244.1">
    <property type="nucleotide sequence ID" value="NZ_BSPG01000011.1"/>
</dbReference>
<dbReference type="Proteomes" id="UP001156881">
    <property type="component" value="Unassembled WGS sequence"/>
</dbReference>
<reference evidence="6" key="2">
    <citation type="journal article" date="2019" name="Int. J. Syst. Evol. Microbiol.">
        <title>The Global Catalogue of Microorganisms (GCM) 10K type strain sequencing project: providing services to taxonomists for standard genome sequencing and annotation.</title>
        <authorList>
            <consortium name="The Broad Institute Genomics Platform"/>
            <consortium name="The Broad Institute Genome Sequencing Center for Infectious Disease"/>
            <person name="Wu L."/>
            <person name="Ma J."/>
        </authorList>
    </citation>
    <scope>NUCLEOTIDE SEQUENCE [LARGE SCALE GENOMIC DNA]</scope>
    <source>
        <strain evidence="6">NBRC 107710</strain>
    </source>
</reference>
<feature type="compositionally biased region" description="Low complexity" evidence="2">
    <location>
        <begin position="249"/>
        <end position="263"/>
    </location>
</feature>
<sequence>MDEDLIVLGAQADTPAAGGEDSHAAANVLEVETTEGTETGATPGNEQDELAGDAPKPNAPKGEAEDDGEPEKPKKRSGIQRMQDKISRLEAELSDSRRAAPAAGADRKALIEKEIGAPPKEADFDDFVAFEDAKAEYRIAKALADQRLKDQETANTSRQARVQEEMIEAFEDQKDAAREKIADFDKVLASAADRKIEKHVSELVLESEKGALLAYYLAKTPGKLEELNRMSPLKAARAVGALEHRLTLAKPKTATTAPAPAKPVSGSAKPASPDSDLDAWLAKKYG</sequence>
<feature type="coiled-coil region" evidence="1">
    <location>
        <begin position="160"/>
        <end position="187"/>
    </location>
</feature>
<evidence type="ECO:0000313" key="4">
    <source>
        <dbReference type="EMBL" id="MBB3905122.1"/>
    </source>
</evidence>
<evidence type="ECO:0000256" key="1">
    <source>
        <dbReference type="SAM" id="Coils"/>
    </source>
</evidence>